<comment type="caution">
    <text evidence="1">The sequence shown here is derived from an EMBL/GenBank/DDBJ whole genome shotgun (WGS) entry which is preliminary data.</text>
</comment>
<dbReference type="AlphaFoldDB" id="A0A375CQL1"/>
<sequence length="73" mass="7749">MLGSSANNEVAPVGGMSGRKVCARGLLRGSPANSRFILLPIRDHRGQQIAAVATARKLAIIVWHVLTRNESSA</sequence>
<proteinExistence type="predicted"/>
<accession>A0A375CQL1</accession>
<evidence type="ECO:0000313" key="2">
    <source>
        <dbReference type="Proteomes" id="UP000256297"/>
    </source>
</evidence>
<reference evidence="2" key="1">
    <citation type="submission" date="2018-01" db="EMBL/GenBank/DDBJ databases">
        <authorList>
            <person name="Gaut B.S."/>
            <person name="Morton B.R."/>
            <person name="Clegg M.T."/>
            <person name="Duvall M.R."/>
        </authorList>
    </citation>
    <scope>NUCLEOTIDE SEQUENCE [LARGE SCALE GENOMIC DNA]</scope>
</reference>
<name>A0A375CQL1_9BURK</name>
<gene>
    <name evidence="1" type="ORF">CBM2589_U10198</name>
</gene>
<evidence type="ECO:0000313" key="1">
    <source>
        <dbReference type="EMBL" id="SOY77696.1"/>
    </source>
</evidence>
<organism evidence="1 2">
    <name type="scientific">Cupriavidus taiwanensis</name>
    <dbReference type="NCBI Taxonomy" id="164546"/>
    <lineage>
        <taxon>Bacteria</taxon>
        <taxon>Pseudomonadati</taxon>
        <taxon>Pseudomonadota</taxon>
        <taxon>Betaproteobacteria</taxon>
        <taxon>Burkholderiales</taxon>
        <taxon>Burkholderiaceae</taxon>
        <taxon>Cupriavidus</taxon>
    </lineage>
</organism>
<dbReference type="EMBL" id="OFSP01000078">
    <property type="protein sequence ID" value="SOY77696.1"/>
    <property type="molecule type" value="Genomic_DNA"/>
</dbReference>
<dbReference type="Proteomes" id="UP000256297">
    <property type="component" value="Unassembled WGS sequence"/>
</dbReference>
<protein>
    <submittedName>
        <fullName evidence="1">Uncharacterized protein</fullName>
    </submittedName>
</protein>